<dbReference type="InterPro" id="IPR012440">
    <property type="entry name" value="DUF1641"/>
</dbReference>
<dbReference type="PANTHER" id="PTHR38433:SF1">
    <property type="entry name" value="DUF1641 DOMAIN-CONTAINING PROTEIN"/>
    <property type="match status" value="1"/>
</dbReference>
<gene>
    <name evidence="1" type="ORF">ACFPOF_15560</name>
</gene>
<accession>A0ABW0HUR7</accession>
<dbReference type="Proteomes" id="UP001596113">
    <property type="component" value="Unassembled WGS sequence"/>
</dbReference>
<sequence>MAKPIATIKKTEVSAQDKEKQALNQLSADLADNEAALHKTLELVRELHDSGILEAAHAMLKAKADITNIVVEQANRKPVTNMINNVMGAAGALSEIDPELTKQLLSSVASGMEEAKNYLESPKKVGLLDLMKVMNDPDINRAIGFGLRFLKGMGKGLAEEH</sequence>
<proteinExistence type="predicted"/>
<dbReference type="EMBL" id="JBHSMI010000025">
    <property type="protein sequence ID" value="MFC5404160.1"/>
    <property type="molecule type" value="Genomic_DNA"/>
</dbReference>
<evidence type="ECO:0000313" key="1">
    <source>
        <dbReference type="EMBL" id="MFC5404160.1"/>
    </source>
</evidence>
<comment type="caution">
    <text evidence="1">The sequence shown here is derived from an EMBL/GenBank/DDBJ whole genome shotgun (WGS) entry which is preliminary data.</text>
</comment>
<dbReference type="RefSeq" id="WP_378134169.1">
    <property type="nucleotide sequence ID" value="NZ_JBHSMI010000025.1"/>
</dbReference>
<name>A0ABW0HUR7_9BACL</name>
<dbReference type="Pfam" id="PF07849">
    <property type="entry name" value="DUF1641"/>
    <property type="match status" value="1"/>
</dbReference>
<reference evidence="2" key="1">
    <citation type="journal article" date="2019" name="Int. J. Syst. Evol. Microbiol.">
        <title>The Global Catalogue of Microorganisms (GCM) 10K type strain sequencing project: providing services to taxonomists for standard genome sequencing and annotation.</title>
        <authorList>
            <consortium name="The Broad Institute Genomics Platform"/>
            <consortium name="The Broad Institute Genome Sequencing Center for Infectious Disease"/>
            <person name="Wu L."/>
            <person name="Ma J."/>
        </authorList>
    </citation>
    <scope>NUCLEOTIDE SEQUENCE [LARGE SCALE GENOMIC DNA]</scope>
    <source>
        <strain evidence="2">CGMCC 1.18575</strain>
    </source>
</reference>
<protein>
    <submittedName>
        <fullName evidence="1">DUF1641 domain-containing protein</fullName>
    </submittedName>
</protein>
<dbReference type="PANTHER" id="PTHR38433">
    <property type="match status" value="1"/>
</dbReference>
<keyword evidence="2" id="KW-1185">Reference proteome</keyword>
<evidence type="ECO:0000313" key="2">
    <source>
        <dbReference type="Proteomes" id="UP001596113"/>
    </source>
</evidence>
<organism evidence="1 2">
    <name type="scientific">Cohnella soli</name>
    <dbReference type="NCBI Taxonomy" id="425005"/>
    <lineage>
        <taxon>Bacteria</taxon>
        <taxon>Bacillati</taxon>
        <taxon>Bacillota</taxon>
        <taxon>Bacilli</taxon>
        <taxon>Bacillales</taxon>
        <taxon>Paenibacillaceae</taxon>
        <taxon>Cohnella</taxon>
    </lineage>
</organism>